<feature type="transmembrane region" description="Helical" evidence="1">
    <location>
        <begin position="247"/>
        <end position="268"/>
    </location>
</feature>
<evidence type="ECO:0000313" key="3">
    <source>
        <dbReference type="Proteomes" id="UP000238034"/>
    </source>
</evidence>
<evidence type="ECO:0000313" key="2">
    <source>
        <dbReference type="EMBL" id="PRY48088.1"/>
    </source>
</evidence>
<dbReference type="EMBL" id="PVTH01000016">
    <property type="protein sequence ID" value="PRY48088.1"/>
    <property type="molecule type" value="Genomic_DNA"/>
</dbReference>
<keyword evidence="1" id="KW-0812">Transmembrane</keyword>
<protein>
    <recommendedName>
        <fullName evidence="4">Fimbrial assembly protein PilN</fullName>
    </recommendedName>
</protein>
<keyword evidence="3" id="KW-1185">Reference proteome</keyword>
<reference evidence="2 3" key="1">
    <citation type="submission" date="2018-03" db="EMBL/GenBank/DDBJ databases">
        <title>Genomic Encyclopedia of Type Strains, Phase III (KMG-III): the genomes of soil and plant-associated and newly described type strains.</title>
        <authorList>
            <person name="Whitman W."/>
        </authorList>
    </citation>
    <scope>NUCLEOTIDE SEQUENCE [LARGE SCALE GENOMIC DNA]</scope>
    <source>
        <strain evidence="2 3">CGMCC 1.9313</strain>
    </source>
</reference>
<proteinExistence type="predicted"/>
<sequence length="407" mass="46309">MIRSSIQKAQWLSSSMGVEIAMEMDGTVTCTMCTLTLEKNSLTIGEKKDCKGSLDEVLATIPVSTPIAFSLTGKGILTKKIEAIGELNAQQLSEVFPNFKSESFYVQQFSGDENVFISIIRKEQIDDLLEAFKFTKHKVLSLTLGPFAVSQVLSQINTYGQELCFSGHRINYTEDFKWRDYKSSPGAMAEFPIKVEQEKLSEEYLIAYATAFQLILYPRLITIELPVSEISDRLEDFTQKQQFRFRLVAILGFFFVLLLANFIVFSTYRAENESLNRRVNLQSSSAENLQMLEKKTAQQQERLTVLGWYLGLPYGWLADQVSSDMPAAIELTELSVSPVKQAEGNAERKEIYQSGKIIIKGLTGDPIAVNEWIYKLKGREWVQQIQMQRFSPAEEEGIQEFEMSLRY</sequence>
<dbReference type="OrthoDB" id="783374at2"/>
<dbReference type="Proteomes" id="UP000238034">
    <property type="component" value="Unassembled WGS sequence"/>
</dbReference>
<comment type="caution">
    <text evidence="2">The sequence shown here is derived from an EMBL/GenBank/DDBJ whole genome shotgun (WGS) entry which is preliminary data.</text>
</comment>
<gene>
    <name evidence="2" type="ORF">B0I27_11622</name>
</gene>
<evidence type="ECO:0000256" key="1">
    <source>
        <dbReference type="SAM" id="Phobius"/>
    </source>
</evidence>
<dbReference type="AlphaFoldDB" id="A0A2T0TRE6"/>
<accession>A0A2T0TRE6</accession>
<keyword evidence="1" id="KW-1133">Transmembrane helix</keyword>
<keyword evidence="1" id="KW-0472">Membrane</keyword>
<organism evidence="2 3">
    <name type="scientific">Arcticibacter pallidicorallinus</name>
    <dbReference type="NCBI Taxonomy" id="1259464"/>
    <lineage>
        <taxon>Bacteria</taxon>
        <taxon>Pseudomonadati</taxon>
        <taxon>Bacteroidota</taxon>
        <taxon>Sphingobacteriia</taxon>
        <taxon>Sphingobacteriales</taxon>
        <taxon>Sphingobacteriaceae</taxon>
        <taxon>Arcticibacter</taxon>
    </lineage>
</organism>
<name>A0A2T0TRE6_9SPHI</name>
<evidence type="ECO:0008006" key="4">
    <source>
        <dbReference type="Google" id="ProtNLM"/>
    </source>
</evidence>
<dbReference type="RefSeq" id="WP_146133152.1">
    <property type="nucleotide sequence ID" value="NZ_PVTH01000016.1"/>
</dbReference>